<dbReference type="KEGG" id="dtm:BJL86_2591"/>
<keyword evidence="2" id="KW-0732">Signal</keyword>
<proteinExistence type="predicted"/>
<keyword evidence="5" id="KW-1185">Reference proteome</keyword>
<reference evidence="4 5" key="1">
    <citation type="submission" date="2016-06" db="EMBL/GenBank/DDBJ databases">
        <title>Complete genome sequence of a saline-alkali tolerant type strain Dietzia timorensis ID05-A0528T.</title>
        <authorList>
            <person name="Wu X."/>
        </authorList>
    </citation>
    <scope>NUCLEOTIDE SEQUENCE [LARGE SCALE GENOMIC DNA]</scope>
    <source>
        <strain evidence="4 5">ID05-A0528</strain>
    </source>
</reference>
<protein>
    <recommendedName>
        <fullName evidence="3">Beta-lactamase-related domain-containing protein</fullName>
    </recommendedName>
</protein>
<feature type="chain" id="PRO_5008008805" description="Beta-lactamase-related domain-containing protein" evidence="2">
    <location>
        <begin position="31"/>
        <end position="479"/>
    </location>
</feature>
<dbReference type="RefSeq" id="WP_231887243.1">
    <property type="nucleotide sequence ID" value="NZ_CP015961.1"/>
</dbReference>
<evidence type="ECO:0000259" key="3">
    <source>
        <dbReference type="Pfam" id="PF00144"/>
    </source>
</evidence>
<accession>A0A173LPB5</accession>
<gene>
    <name evidence="4" type="ORF">BJL86_2591</name>
</gene>
<dbReference type="PANTHER" id="PTHR43283">
    <property type="entry name" value="BETA-LACTAMASE-RELATED"/>
    <property type="match status" value="1"/>
</dbReference>
<dbReference type="AlphaFoldDB" id="A0A173LPB5"/>
<feature type="signal peptide" evidence="2">
    <location>
        <begin position="1"/>
        <end position="30"/>
    </location>
</feature>
<feature type="region of interest" description="Disordered" evidence="1">
    <location>
        <begin position="38"/>
        <end position="67"/>
    </location>
</feature>
<dbReference type="InterPro" id="IPR012338">
    <property type="entry name" value="Beta-lactam/transpept-like"/>
</dbReference>
<evidence type="ECO:0000313" key="4">
    <source>
        <dbReference type="EMBL" id="ANI93351.1"/>
    </source>
</evidence>
<feature type="domain" description="Beta-lactamase-related" evidence="3">
    <location>
        <begin position="109"/>
        <end position="245"/>
    </location>
</feature>
<evidence type="ECO:0000256" key="2">
    <source>
        <dbReference type="SAM" id="SignalP"/>
    </source>
</evidence>
<dbReference type="STRING" id="499555.BJL86_2591"/>
<dbReference type="SUPFAM" id="SSF56601">
    <property type="entry name" value="beta-lactamase/transpeptidase-like"/>
    <property type="match status" value="1"/>
</dbReference>
<dbReference type="EMBL" id="CP015961">
    <property type="protein sequence ID" value="ANI93351.1"/>
    <property type="molecule type" value="Genomic_DNA"/>
</dbReference>
<sequence length="479" mass="51042">MGTTSKWVRAVLGLGAAVAIALPTAGVAGAQEVQWPEPSGVAGAPALEGQEQCAPPEPGAGPQTATAGDVGIDQAKLDEAIAFAASRMRINIQVYRNNCLIGRGPLNDHTDDLRWNIWSSTKSVVAMLAGIANGQGKLDLDAPIGQYLDEGQGDEAHRAITARNLLTQTSGLQQSIVSEGVPSGLDLDPSIVEQALALPVIHEPGTFFEYTQRGPDLLAHVIEKAVGEDLQAFAQRELFDPIGVGADRYHWSRDRSGNTYGFAGLFIPPVDFARIGMLLSNNGEWNGNRIIPVDYMRQLRTPSETNGCYGYLTWVNGSPCTPPTLPSRKTFDMSPFAGMPEDAFATVGALQQNNFLIPSLGMQVTWNGFLGDVSPDPSTVLSANSNSELYREFLRKMLAAYEAPSVPDPGAYEPTFNLDIDIPNLANPDVFTAPFGIGPMAPENCDVFSCGEAPLRPPLQGNEGCFVIACLPKQGTGSA</sequence>
<evidence type="ECO:0000313" key="5">
    <source>
        <dbReference type="Proteomes" id="UP000186104"/>
    </source>
</evidence>
<evidence type="ECO:0000256" key="1">
    <source>
        <dbReference type="SAM" id="MobiDB-lite"/>
    </source>
</evidence>
<dbReference type="Gene3D" id="3.40.710.10">
    <property type="entry name" value="DD-peptidase/beta-lactamase superfamily"/>
    <property type="match status" value="1"/>
</dbReference>
<dbReference type="Pfam" id="PF00144">
    <property type="entry name" value="Beta-lactamase"/>
    <property type="match status" value="1"/>
</dbReference>
<dbReference type="InterPro" id="IPR001466">
    <property type="entry name" value="Beta-lactam-related"/>
</dbReference>
<dbReference type="InterPro" id="IPR050789">
    <property type="entry name" value="Diverse_Enzym_Activities"/>
</dbReference>
<dbReference type="PANTHER" id="PTHR43283:SF7">
    <property type="entry name" value="BETA-LACTAMASE-RELATED DOMAIN-CONTAINING PROTEIN"/>
    <property type="match status" value="1"/>
</dbReference>
<organism evidence="4 5">
    <name type="scientific">Dietzia timorensis</name>
    <dbReference type="NCBI Taxonomy" id="499555"/>
    <lineage>
        <taxon>Bacteria</taxon>
        <taxon>Bacillati</taxon>
        <taxon>Actinomycetota</taxon>
        <taxon>Actinomycetes</taxon>
        <taxon>Mycobacteriales</taxon>
        <taxon>Dietziaceae</taxon>
        <taxon>Dietzia</taxon>
    </lineage>
</organism>
<dbReference type="Proteomes" id="UP000186104">
    <property type="component" value="Chromosome"/>
</dbReference>
<name>A0A173LPB5_9ACTN</name>